<sequence>MRSFIIGMALIPAVSAQIGGDEGWYRVHCNIDGADVYFDGRYQGTTYGGSLDVPVYTTGFALQHNPGREERLPYLHRQPPIESCGRGDGGHT</sequence>
<dbReference type="KEGG" id="mrc:R6Y96_08090"/>
<evidence type="ECO:0000313" key="1">
    <source>
        <dbReference type="EMBL" id="WOX57257.1"/>
    </source>
</evidence>
<dbReference type="GeneID" id="85733109"/>
<evidence type="ECO:0000313" key="2">
    <source>
        <dbReference type="Proteomes" id="UP001305652"/>
    </source>
</evidence>
<organism evidence="1 2">
    <name type="scientific">Methanoculleus receptaculi</name>
    <dbReference type="NCBI Taxonomy" id="394967"/>
    <lineage>
        <taxon>Archaea</taxon>
        <taxon>Methanobacteriati</taxon>
        <taxon>Methanobacteriota</taxon>
        <taxon>Stenosarchaea group</taxon>
        <taxon>Methanomicrobia</taxon>
        <taxon>Methanomicrobiales</taxon>
        <taxon>Methanomicrobiaceae</taxon>
        <taxon>Methanoculleus</taxon>
    </lineage>
</organism>
<reference evidence="1 2" key="1">
    <citation type="submission" date="2023-10" db="EMBL/GenBank/DDBJ databases">
        <title>The complete genome sequence of Methanoculleus receptaculi DSM 18860.</title>
        <authorList>
            <person name="Lai S.-J."/>
            <person name="You Y.-T."/>
            <person name="Chen S.-C."/>
        </authorList>
    </citation>
    <scope>NUCLEOTIDE SEQUENCE [LARGE SCALE GENOMIC DNA]</scope>
    <source>
        <strain evidence="1 2">DSM 18860</strain>
    </source>
</reference>
<keyword evidence="2" id="KW-1185">Reference proteome</keyword>
<proteinExistence type="predicted"/>
<name>A0AAX4FU20_9EURY</name>
<dbReference type="AlphaFoldDB" id="A0AAX4FU20"/>
<dbReference type="EMBL" id="CP137642">
    <property type="protein sequence ID" value="WOX57257.1"/>
    <property type="molecule type" value="Genomic_DNA"/>
</dbReference>
<accession>A0AAX4FU20</accession>
<dbReference type="RefSeq" id="WP_318620784.1">
    <property type="nucleotide sequence ID" value="NZ_CP137642.1"/>
</dbReference>
<protein>
    <submittedName>
        <fullName evidence="1">Uncharacterized protein</fullName>
    </submittedName>
</protein>
<gene>
    <name evidence="1" type="ORF">R6Y96_08090</name>
</gene>
<dbReference type="Proteomes" id="UP001305652">
    <property type="component" value="Chromosome"/>
</dbReference>